<name>A0AAN7Q306_9COLE</name>
<dbReference type="InterPro" id="IPR011330">
    <property type="entry name" value="Glyco_hydro/deAcase_b/a-brl"/>
</dbReference>
<dbReference type="Gene3D" id="3.20.20.370">
    <property type="entry name" value="Glycoside hydrolase/deacetylase"/>
    <property type="match status" value="1"/>
</dbReference>
<evidence type="ECO:0000259" key="1">
    <source>
        <dbReference type="Pfam" id="PF01522"/>
    </source>
</evidence>
<sequence>MLGFYAFNNEVESCNVTVCTLPNCLCASSNPPINLKPSEIPQLVMLTFDDAVNILNFNYYTQLFDNRKNPDNCSISTMYFIQHEYTDYKYVHQLWSRGHEISLHSITHQVPNYYWQTLSVDGLKREFADQIKLIAKFAKIPTKDIQGMRLPFLQLSGDNSFKMINESGLKYDCSWSTRAYIDSGLFPYTLDYKSPQDCPIGPCPTTPIPGVWVVPMVNWRDALGYPCAMVDGCYSLPSDENKLLDLIKQNFHRHYNGTRSPFGFYMHASWFQNVINLNAYKRFLDYLQGFQNVYLVSVQKALEWMQNPKPLNKLNSQWSCTGFKPDTCVPKSCRLMKDSSERYMTICDSTCPRVYPWIGNPLGV</sequence>
<dbReference type="EMBL" id="JARPUR010000004">
    <property type="protein sequence ID" value="KAK4877640.1"/>
    <property type="molecule type" value="Genomic_DNA"/>
</dbReference>
<dbReference type="Proteomes" id="UP001353858">
    <property type="component" value="Unassembled WGS sequence"/>
</dbReference>
<dbReference type="InterPro" id="IPR002509">
    <property type="entry name" value="NODB_dom"/>
</dbReference>
<dbReference type="Pfam" id="PF01522">
    <property type="entry name" value="Polysacc_deac_1"/>
    <property type="match status" value="1"/>
</dbReference>
<proteinExistence type="predicted"/>
<evidence type="ECO:0000313" key="3">
    <source>
        <dbReference type="Proteomes" id="UP001353858"/>
    </source>
</evidence>
<gene>
    <name evidence="2" type="ORF">RN001_010146</name>
</gene>
<dbReference type="GO" id="GO:0005975">
    <property type="term" value="P:carbohydrate metabolic process"/>
    <property type="evidence" value="ECO:0007669"/>
    <property type="project" value="InterPro"/>
</dbReference>
<reference evidence="3" key="1">
    <citation type="submission" date="2023-01" db="EMBL/GenBank/DDBJ databases">
        <title>Key to firefly adult light organ development and bioluminescence: homeobox transcription factors regulate luciferase expression and transportation to peroxisome.</title>
        <authorList>
            <person name="Fu X."/>
        </authorList>
    </citation>
    <scope>NUCLEOTIDE SEQUENCE [LARGE SCALE GENOMIC DNA]</scope>
</reference>
<comment type="caution">
    <text evidence="2">The sequence shown here is derived from an EMBL/GenBank/DDBJ whole genome shotgun (WGS) entry which is preliminary data.</text>
</comment>
<dbReference type="PANTHER" id="PTHR45985:SF8">
    <property type="entry name" value="CHITIN DEACETYLASE-LIKE 9, ISOFORM A"/>
    <property type="match status" value="1"/>
</dbReference>
<keyword evidence="3" id="KW-1185">Reference proteome</keyword>
<dbReference type="AlphaFoldDB" id="A0AAN7Q306"/>
<dbReference type="SUPFAM" id="SSF88713">
    <property type="entry name" value="Glycoside hydrolase/deacetylase"/>
    <property type="match status" value="1"/>
</dbReference>
<protein>
    <recommendedName>
        <fullName evidence="1">NodB homology domain-containing protein</fullName>
    </recommendedName>
</protein>
<dbReference type="InterPro" id="IPR052740">
    <property type="entry name" value="CE4"/>
</dbReference>
<dbReference type="GO" id="GO:0016810">
    <property type="term" value="F:hydrolase activity, acting on carbon-nitrogen (but not peptide) bonds"/>
    <property type="evidence" value="ECO:0007669"/>
    <property type="project" value="InterPro"/>
</dbReference>
<dbReference type="CDD" id="cd10975">
    <property type="entry name" value="CE4_CDA_like_2"/>
    <property type="match status" value="1"/>
</dbReference>
<evidence type="ECO:0000313" key="2">
    <source>
        <dbReference type="EMBL" id="KAK4877640.1"/>
    </source>
</evidence>
<accession>A0AAN7Q306</accession>
<feature type="domain" description="NodB homology" evidence="1">
    <location>
        <begin position="41"/>
        <end position="166"/>
    </location>
</feature>
<dbReference type="PANTHER" id="PTHR45985">
    <property type="match status" value="1"/>
</dbReference>
<organism evidence="2 3">
    <name type="scientific">Aquatica leii</name>
    <dbReference type="NCBI Taxonomy" id="1421715"/>
    <lineage>
        <taxon>Eukaryota</taxon>
        <taxon>Metazoa</taxon>
        <taxon>Ecdysozoa</taxon>
        <taxon>Arthropoda</taxon>
        <taxon>Hexapoda</taxon>
        <taxon>Insecta</taxon>
        <taxon>Pterygota</taxon>
        <taxon>Neoptera</taxon>
        <taxon>Endopterygota</taxon>
        <taxon>Coleoptera</taxon>
        <taxon>Polyphaga</taxon>
        <taxon>Elateriformia</taxon>
        <taxon>Elateroidea</taxon>
        <taxon>Lampyridae</taxon>
        <taxon>Luciolinae</taxon>
        <taxon>Aquatica</taxon>
    </lineage>
</organism>